<organism evidence="3 4">
    <name type="scientific">Methylobacterium brachythecii</name>
    <dbReference type="NCBI Taxonomy" id="1176177"/>
    <lineage>
        <taxon>Bacteria</taxon>
        <taxon>Pseudomonadati</taxon>
        <taxon>Pseudomonadota</taxon>
        <taxon>Alphaproteobacteria</taxon>
        <taxon>Hyphomicrobiales</taxon>
        <taxon>Methylobacteriaceae</taxon>
        <taxon>Methylobacterium</taxon>
    </lineage>
</organism>
<sequence>MSTRLLGGLAALVLTAGLQIGSAQAAPVATGAGLAGQDDTTLVHSIRHGHHHHHHHGWRRHRHHHHHHRRHRHW</sequence>
<feature type="chain" id="PRO_5031015517" evidence="2">
    <location>
        <begin position="26"/>
        <end position="74"/>
    </location>
</feature>
<evidence type="ECO:0000313" key="3">
    <source>
        <dbReference type="EMBL" id="MBB3900705.1"/>
    </source>
</evidence>
<dbReference type="AlphaFoldDB" id="A0A7W6AFV5"/>
<dbReference type="RefSeq" id="WP_183501506.1">
    <property type="nucleotide sequence ID" value="NZ_BSPG01000005.1"/>
</dbReference>
<proteinExistence type="predicted"/>
<evidence type="ECO:0000256" key="1">
    <source>
        <dbReference type="SAM" id="MobiDB-lite"/>
    </source>
</evidence>
<comment type="caution">
    <text evidence="3">The sequence shown here is derived from an EMBL/GenBank/DDBJ whole genome shotgun (WGS) entry which is preliminary data.</text>
</comment>
<dbReference type="EMBL" id="JACIDN010000001">
    <property type="protein sequence ID" value="MBB3900705.1"/>
    <property type="molecule type" value="Genomic_DNA"/>
</dbReference>
<feature type="signal peptide" evidence="2">
    <location>
        <begin position="1"/>
        <end position="25"/>
    </location>
</feature>
<dbReference type="Proteomes" id="UP000517759">
    <property type="component" value="Unassembled WGS sequence"/>
</dbReference>
<keyword evidence="2" id="KW-0732">Signal</keyword>
<name>A0A7W6AFV5_9HYPH</name>
<gene>
    <name evidence="3" type="ORF">GGR33_000185</name>
</gene>
<accession>A0A7W6AFV5</accession>
<evidence type="ECO:0000256" key="2">
    <source>
        <dbReference type="SAM" id="SignalP"/>
    </source>
</evidence>
<reference evidence="3 4" key="1">
    <citation type="submission" date="2020-08" db="EMBL/GenBank/DDBJ databases">
        <title>Genomic Encyclopedia of Type Strains, Phase IV (KMG-IV): sequencing the most valuable type-strain genomes for metagenomic binning, comparative biology and taxonomic classification.</title>
        <authorList>
            <person name="Goeker M."/>
        </authorList>
    </citation>
    <scope>NUCLEOTIDE SEQUENCE [LARGE SCALE GENOMIC DNA]</scope>
    <source>
        <strain evidence="3 4">DSM 24105</strain>
    </source>
</reference>
<protein>
    <submittedName>
        <fullName evidence="3">Uncharacterized protein</fullName>
    </submittedName>
</protein>
<feature type="region of interest" description="Disordered" evidence="1">
    <location>
        <begin position="49"/>
        <end position="74"/>
    </location>
</feature>
<evidence type="ECO:0000313" key="4">
    <source>
        <dbReference type="Proteomes" id="UP000517759"/>
    </source>
</evidence>